<dbReference type="AlphaFoldDB" id="A0A7Y6C7R6"/>
<keyword evidence="1" id="KW-0418">Kinase</keyword>
<reference evidence="1 2" key="1">
    <citation type="submission" date="2020-03" db="EMBL/GenBank/DDBJ databases">
        <title>Complete genome sequence of sixteen Streptomyces strains facilitates identification of candidate genes involved in plant growth-promotion in grain legumes and cereals.</title>
        <authorList>
            <person name="Gopalakrishnan S."/>
            <person name="Thakur V."/>
            <person name="Saxena R."/>
            <person name="Vadlamudi S."/>
            <person name="Purohit S."/>
            <person name="Kumar V."/>
            <person name="Rathore A."/>
            <person name="Chitikineni A."/>
            <person name="Varshney R.K."/>
        </authorList>
    </citation>
    <scope>NUCLEOTIDE SEQUENCE [LARGE SCALE GENOMIC DNA]</scope>
    <source>
        <strain evidence="1 2">KAI-180</strain>
    </source>
</reference>
<dbReference type="EMBL" id="JAANNT010000005">
    <property type="protein sequence ID" value="NUV28585.1"/>
    <property type="molecule type" value="Genomic_DNA"/>
</dbReference>
<proteinExistence type="predicted"/>
<dbReference type="GO" id="GO:0019748">
    <property type="term" value="P:secondary metabolic process"/>
    <property type="evidence" value="ECO:0007669"/>
    <property type="project" value="InterPro"/>
</dbReference>
<dbReference type="InterPro" id="IPR011009">
    <property type="entry name" value="Kinase-like_dom_sf"/>
</dbReference>
<accession>A0A7Y6C7R6</accession>
<dbReference type="Proteomes" id="UP000540128">
    <property type="component" value="Unassembled WGS sequence"/>
</dbReference>
<sequence length="312" mass="33385">MIPLPPEFVRTTVARESDAGSAWLAGLPGIVAGLLERWECVPEGEVLHGGVGLVVPVRRAAGGAPGVIKVSFPHPGNVHEPDAFAVWGGHGAVLLHKRDDARYAMLLERAGASSLAEVADGDEVARVAGLLSRRLAVPAPPGLPGLWEHAAGWEAQLLKDAAEVPHALPGHTLDAALATVREAARYRQATMVHGDMHPRNILRADREPWLTVDPKGLAGDPAYDGGTLLKTRTPALLSSAAPLKDAHRALAVFAEAAGLDRDRVARWAQLLLVQALFWGRRHGFRRARGGPERDRLTGFAEWLAERLGKRTG</sequence>
<dbReference type="InterPro" id="IPR006748">
    <property type="entry name" value="NH2Glyco/OHUrea_AB-resist_kin"/>
</dbReference>
<dbReference type="GO" id="GO:0016773">
    <property type="term" value="F:phosphotransferase activity, alcohol group as acceptor"/>
    <property type="evidence" value="ECO:0007669"/>
    <property type="project" value="InterPro"/>
</dbReference>
<comment type="caution">
    <text evidence="1">The sequence shown here is derived from an EMBL/GenBank/DDBJ whole genome shotgun (WGS) entry which is preliminary data.</text>
</comment>
<dbReference type="SUPFAM" id="SSF56112">
    <property type="entry name" value="Protein kinase-like (PK-like)"/>
    <property type="match status" value="1"/>
</dbReference>
<evidence type="ECO:0000313" key="2">
    <source>
        <dbReference type="Proteomes" id="UP000540128"/>
    </source>
</evidence>
<dbReference type="RefSeq" id="WP_175457373.1">
    <property type="nucleotide sequence ID" value="NZ_JAANNT010000005.1"/>
</dbReference>
<gene>
    <name evidence="1" type="ORF">G6W59_09620</name>
</gene>
<dbReference type="Pfam" id="PF04655">
    <property type="entry name" value="APH_6_hur"/>
    <property type="match status" value="1"/>
</dbReference>
<keyword evidence="2" id="KW-1185">Reference proteome</keyword>
<evidence type="ECO:0000313" key="1">
    <source>
        <dbReference type="EMBL" id="NUV28585.1"/>
    </source>
</evidence>
<organism evidence="1 2">
    <name type="scientific">Streptomyces odorifer</name>
    <dbReference type="NCBI Taxonomy" id="53450"/>
    <lineage>
        <taxon>Bacteria</taxon>
        <taxon>Bacillati</taxon>
        <taxon>Actinomycetota</taxon>
        <taxon>Actinomycetes</taxon>
        <taxon>Kitasatosporales</taxon>
        <taxon>Streptomycetaceae</taxon>
        <taxon>Streptomyces</taxon>
        <taxon>Streptomyces albidoflavus group</taxon>
    </lineage>
</organism>
<dbReference type="GO" id="GO:0016301">
    <property type="term" value="F:kinase activity"/>
    <property type="evidence" value="ECO:0007669"/>
    <property type="project" value="UniProtKB-KW"/>
</dbReference>
<keyword evidence="1" id="KW-0808">Transferase</keyword>
<name>A0A7Y6C7R6_9ACTN</name>
<dbReference type="Gene3D" id="3.90.1200.10">
    <property type="match status" value="1"/>
</dbReference>
<protein>
    <submittedName>
        <fullName evidence="1">Kinase</fullName>
    </submittedName>
</protein>